<dbReference type="RefSeq" id="WP_168818997.1">
    <property type="nucleotide sequence ID" value="NZ_CP051217.1"/>
</dbReference>
<evidence type="ECO:0000313" key="2">
    <source>
        <dbReference type="Proteomes" id="UP000501600"/>
    </source>
</evidence>
<accession>A0A6H2DKE8</accession>
<dbReference type="AlphaFoldDB" id="A0A6H2DKE8"/>
<dbReference type="Proteomes" id="UP000501600">
    <property type="component" value="Chromosome"/>
</dbReference>
<gene>
    <name evidence="1" type="ORF">HF685_07545</name>
</gene>
<proteinExistence type="predicted"/>
<name>A0A6H2DKE8_9SPHN</name>
<keyword evidence="2" id="KW-1185">Reference proteome</keyword>
<dbReference type="KEGG" id="phao:HF685_07545"/>
<organism evidence="1 2">
    <name type="scientific">Parasphingorhabdus halotolerans</name>
    <dbReference type="NCBI Taxonomy" id="2725558"/>
    <lineage>
        <taxon>Bacteria</taxon>
        <taxon>Pseudomonadati</taxon>
        <taxon>Pseudomonadota</taxon>
        <taxon>Alphaproteobacteria</taxon>
        <taxon>Sphingomonadales</taxon>
        <taxon>Sphingomonadaceae</taxon>
        <taxon>Parasphingorhabdus</taxon>
    </lineage>
</organism>
<evidence type="ECO:0000313" key="1">
    <source>
        <dbReference type="EMBL" id="QJB69152.1"/>
    </source>
</evidence>
<dbReference type="EMBL" id="CP051217">
    <property type="protein sequence ID" value="QJB69152.1"/>
    <property type="molecule type" value="Genomic_DNA"/>
</dbReference>
<reference evidence="1 2" key="1">
    <citation type="submission" date="2020-04" db="EMBL/GenBank/DDBJ databases">
        <title>Genome sequence for Sphingorhabdus sp. strain M1.</title>
        <authorList>
            <person name="Park S.-J."/>
        </authorList>
    </citation>
    <scope>NUCLEOTIDE SEQUENCE [LARGE SCALE GENOMIC DNA]</scope>
    <source>
        <strain evidence="1 2">JK6</strain>
    </source>
</reference>
<sequence length="134" mass="13950">MELVVKVNDRIETAGAKAFVTEKAGRANAVAFDHAELRAGPTFGHGLYLVVSGPAPKNCGQVILVPSLEQHNPEYRRIEIVAEQRAPAADHGLALAADSYEKSIPLSGLAGTKGIELIGANGTQKFSLTGGASS</sequence>
<protein>
    <submittedName>
        <fullName evidence="1">Uncharacterized protein</fullName>
    </submittedName>
</protein>